<dbReference type="SUPFAM" id="SSF46689">
    <property type="entry name" value="Homeodomain-like"/>
    <property type="match status" value="1"/>
</dbReference>
<dbReference type="Proteomes" id="UP000001971">
    <property type="component" value="Chromosome"/>
</dbReference>
<reference evidence="2 3" key="1">
    <citation type="journal article" date="2006" name="J. Bacteriol.">
        <title>Complete genome sequence of Yersinia pestis strains Antiqua and Nepal516: evidence of gene reduction in an emerging pathogen.</title>
        <authorList>
            <person name="Chain P.S."/>
            <person name="Hu P."/>
            <person name="Malfatti S.A."/>
            <person name="Radnedge L."/>
            <person name="Larimer F."/>
            <person name="Vergez L.M."/>
            <person name="Worsham P."/>
            <person name="Chu M.C."/>
            <person name="Andersen G.L."/>
        </authorList>
    </citation>
    <scope>NUCLEOTIDE SEQUENCE [LARGE SCALE GENOMIC DNA]</scope>
    <source>
        <strain evidence="2 3">Antiqua</strain>
    </source>
</reference>
<dbReference type="AlphaFoldDB" id="A0A0E1NLM2"/>
<accession>A0A0E1NLM2</accession>
<proteinExistence type="predicted"/>
<feature type="domain" description="DNA binding HTH" evidence="1">
    <location>
        <begin position="221"/>
        <end position="261"/>
    </location>
</feature>
<evidence type="ECO:0000259" key="1">
    <source>
        <dbReference type="Pfam" id="PF02954"/>
    </source>
</evidence>
<evidence type="ECO:0000313" key="3">
    <source>
        <dbReference type="Proteomes" id="UP000001971"/>
    </source>
</evidence>
<gene>
    <name evidence="2" type="ordered locus">YPA_3403</name>
</gene>
<dbReference type="RefSeq" id="WP_002212108.1">
    <property type="nucleotide sequence ID" value="NC_008150.1"/>
</dbReference>
<sequence length="265" mass="30478" precursor="true">MRQRLKSVLALLDNDSTEQLIHRFLTINHHRQRFSALMVSMFNASEGRLDCYHQPDGGMNVALKLDANIEDVNHPLVRVLRNGFPEVWGSLYQGVRIEDDDFRSFIQALPTRCGLYALPLFDVHGHACGVIAVFSENIERFADTRGIFSIYCHIFQHRLNKLQEMDQLRSQFNQIRTVFKEQRQREKQLDELLVSLSTSDTHALPGISQDYSKIDSLTTAVETFECAVLTQRQRLYGNDKSRIAASLGLSLRALTYKLAKYRCQL</sequence>
<dbReference type="HOGENOM" id="CLU_1049518_0_0_6"/>
<dbReference type="InterPro" id="IPR009057">
    <property type="entry name" value="Homeodomain-like_sf"/>
</dbReference>
<name>A0A0E1NLM2_YERPA</name>
<dbReference type="Pfam" id="PF02954">
    <property type="entry name" value="HTH_8"/>
    <property type="match status" value="1"/>
</dbReference>
<dbReference type="KEGG" id="ypa:YPA_3403"/>
<evidence type="ECO:0000313" key="2">
    <source>
        <dbReference type="EMBL" id="ABG15365.1"/>
    </source>
</evidence>
<dbReference type="GeneID" id="57975025"/>
<dbReference type="PATRIC" id="fig|360102.15.peg.2141"/>
<dbReference type="EMBL" id="CP000308">
    <property type="protein sequence ID" value="ABG15365.1"/>
    <property type="molecule type" value="Genomic_DNA"/>
</dbReference>
<dbReference type="InterPro" id="IPR002197">
    <property type="entry name" value="HTH_Fis"/>
</dbReference>
<dbReference type="GO" id="GO:0043565">
    <property type="term" value="F:sequence-specific DNA binding"/>
    <property type="evidence" value="ECO:0007669"/>
    <property type="project" value="InterPro"/>
</dbReference>
<protein>
    <recommendedName>
        <fullName evidence="1">DNA binding HTH domain-containing protein</fullName>
    </recommendedName>
</protein>
<organism evidence="2 3">
    <name type="scientific">Yersinia pestis bv. Antiqua (strain Antiqua)</name>
    <dbReference type="NCBI Taxonomy" id="360102"/>
    <lineage>
        <taxon>Bacteria</taxon>
        <taxon>Pseudomonadati</taxon>
        <taxon>Pseudomonadota</taxon>
        <taxon>Gammaproteobacteria</taxon>
        <taxon>Enterobacterales</taxon>
        <taxon>Yersiniaceae</taxon>
        <taxon>Yersinia</taxon>
    </lineage>
</organism>